<sequence length="278" mass="32421">MNERLEKQKQAETEKKIKNKGKEKVVDVEDESETNERVQKQSFNRVLKGRATVRPLFEAMRGLTPQRKRVVREMGFGNLIDFPIVEIPTKLAFYVVDILNTRKMMLECPMGDIVITPKTVKEVLGLPMGRRKLEREGQREYNDPFLEEWKDQFKNINKLTIKALSDLIIDTKNTDYMFRMNILTLIANTLGSCENSSCLKFTVLRNVFEGDDVSDIDWCSYIIECASVSKVDWSKTKKKKDVVYYGPVMFLMELYELIEESIEEACDRIMAEIDREDQ</sequence>
<dbReference type="PANTHER" id="PTHR34835:SF90">
    <property type="entry name" value="AMINOTRANSFERASE-LIKE PLANT MOBILE DOMAIN-CONTAINING PROTEIN"/>
    <property type="match status" value="1"/>
</dbReference>
<protein>
    <submittedName>
        <fullName evidence="2">Uncharacterized protein</fullName>
    </submittedName>
</protein>
<reference evidence="2" key="1">
    <citation type="journal article" date="2022" name="Int. J. Mol. Sci.">
        <title>Draft Genome of Tanacetum Coccineum: Genomic Comparison of Closely Related Tanacetum-Family Plants.</title>
        <authorList>
            <person name="Yamashiro T."/>
            <person name="Shiraishi A."/>
            <person name="Nakayama K."/>
            <person name="Satake H."/>
        </authorList>
    </citation>
    <scope>NUCLEOTIDE SEQUENCE</scope>
</reference>
<dbReference type="PANTHER" id="PTHR34835">
    <property type="entry name" value="OS07G0283600 PROTEIN-RELATED"/>
    <property type="match status" value="1"/>
</dbReference>
<evidence type="ECO:0000313" key="3">
    <source>
        <dbReference type="Proteomes" id="UP001151760"/>
    </source>
</evidence>
<feature type="compositionally biased region" description="Basic and acidic residues" evidence="1">
    <location>
        <begin position="1"/>
        <end position="27"/>
    </location>
</feature>
<comment type="caution">
    <text evidence="2">The sequence shown here is derived from an EMBL/GenBank/DDBJ whole genome shotgun (WGS) entry which is preliminary data.</text>
</comment>
<evidence type="ECO:0000313" key="2">
    <source>
        <dbReference type="EMBL" id="GJT37388.1"/>
    </source>
</evidence>
<organism evidence="2 3">
    <name type="scientific">Tanacetum coccineum</name>
    <dbReference type="NCBI Taxonomy" id="301880"/>
    <lineage>
        <taxon>Eukaryota</taxon>
        <taxon>Viridiplantae</taxon>
        <taxon>Streptophyta</taxon>
        <taxon>Embryophyta</taxon>
        <taxon>Tracheophyta</taxon>
        <taxon>Spermatophyta</taxon>
        <taxon>Magnoliopsida</taxon>
        <taxon>eudicotyledons</taxon>
        <taxon>Gunneridae</taxon>
        <taxon>Pentapetalae</taxon>
        <taxon>asterids</taxon>
        <taxon>campanulids</taxon>
        <taxon>Asterales</taxon>
        <taxon>Asteraceae</taxon>
        <taxon>Asteroideae</taxon>
        <taxon>Anthemideae</taxon>
        <taxon>Anthemidinae</taxon>
        <taxon>Tanacetum</taxon>
    </lineage>
</organism>
<gene>
    <name evidence="2" type="ORF">Tco_0937253</name>
</gene>
<feature type="region of interest" description="Disordered" evidence="1">
    <location>
        <begin position="1"/>
        <end position="33"/>
    </location>
</feature>
<proteinExistence type="predicted"/>
<evidence type="ECO:0000256" key="1">
    <source>
        <dbReference type="SAM" id="MobiDB-lite"/>
    </source>
</evidence>
<keyword evidence="3" id="KW-1185">Reference proteome</keyword>
<accession>A0ABQ5DEP8</accession>
<name>A0ABQ5DEP8_9ASTR</name>
<dbReference type="EMBL" id="BQNB010015220">
    <property type="protein sequence ID" value="GJT37388.1"/>
    <property type="molecule type" value="Genomic_DNA"/>
</dbReference>
<dbReference type="Proteomes" id="UP001151760">
    <property type="component" value="Unassembled WGS sequence"/>
</dbReference>
<reference evidence="2" key="2">
    <citation type="submission" date="2022-01" db="EMBL/GenBank/DDBJ databases">
        <authorList>
            <person name="Yamashiro T."/>
            <person name="Shiraishi A."/>
            <person name="Satake H."/>
            <person name="Nakayama K."/>
        </authorList>
    </citation>
    <scope>NUCLEOTIDE SEQUENCE</scope>
</reference>